<reference evidence="1 2" key="1">
    <citation type="journal article" date="2024" name="Nat. Commun.">
        <title>Phylogenomics reveals the evolutionary origins of lichenization in chlorophyte algae.</title>
        <authorList>
            <person name="Puginier C."/>
            <person name="Libourel C."/>
            <person name="Otte J."/>
            <person name="Skaloud P."/>
            <person name="Haon M."/>
            <person name="Grisel S."/>
            <person name="Petersen M."/>
            <person name="Berrin J.G."/>
            <person name="Delaux P.M."/>
            <person name="Dal Grande F."/>
            <person name="Keller J."/>
        </authorList>
    </citation>
    <scope>NUCLEOTIDE SEQUENCE [LARGE SCALE GENOMIC DNA]</scope>
    <source>
        <strain evidence="1 2">SAG 2036</strain>
    </source>
</reference>
<dbReference type="Proteomes" id="UP001465755">
    <property type="component" value="Unassembled WGS sequence"/>
</dbReference>
<keyword evidence="2" id="KW-1185">Reference proteome</keyword>
<dbReference type="AlphaFoldDB" id="A0AAW1NWU5"/>
<name>A0AAW1NWU5_9CHLO</name>
<gene>
    <name evidence="1" type="ORF">WJX73_008312</name>
</gene>
<protein>
    <submittedName>
        <fullName evidence="1">Uncharacterized protein</fullName>
    </submittedName>
</protein>
<accession>A0AAW1NWU5</accession>
<proteinExistence type="predicted"/>
<dbReference type="EMBL" id="JALJOQ010000124">
    <property type="protein sequence ID" value="KAK9795861.1"/>
    <property type="molecule type" value="Genomic_DNA"/>
</dbReference>
<comment type="caution">
    <text evidence="1">The sequence shown here is derived from an EMBL/GenBank/DDBJ whole genome shotgun (WGS) entry which is preliminary data.</text>
</comment>
<evidence type="ECO:0000313" key="2">
    <source>
        <dbReference type="Proteomes" id="UP001465755"/>
    </source>
</evidence>
<evidence type="ECO:0000313" key="1">
    <source>
        <dbReference type="EMBL" id="KAK9795861.1"/>
    </source>
</evidence>
<organism evidence="1 2">
    <name type="scientific">Symbiochloris irregularis</name>
    <dbReference type="NCBI Taxonomy" id="706552"/>
    <lineage>
        <taxon>Eukaryota</taxon>
        <taxon>Viridiplantae</taxon>
        <taxon>Chlorophyta</taxon>
        <taxon>core chlorophytes</taxon>
        <taxon>Trebouxiophyceae</taxon>
        <taxon>Trebouxiales</taxon>
        <taxon>Trebouxiaceae</taxon>
        <taxon>Symbiochloris</taxon>
    </lineage>
</organism>
<sequence length="74" mass="8465">MVRLHFGAGVGINGPDALLVDRDEDVRSFARQEWAVRQSQTRFLVPLQHTWNPLHCRPRSIWIQLIAICASQSV</sequence>